<dbReference type="Pfam" id="PF10658">
    <property type="entry name" value="DUF2484"/>
    <property type="match status" value="1"/>
</dbReference>
<organism evidence="2 3">
    <name type="scientific">Sulfitobacter faviae</name>
    <dbReference type="NCBI Taxonomy" id="1775881"/>
    <lineage>
        <taxon>Bacteria</taxon>
        <taxon>Pseudomonadati</taxon>
        <taxon>Pseudomonadota</taxon>
        <taxon>Alphaproteobacteria</taxon>
        <taxon>Rhodobacterales</taxon>
        <taxon>Roseobacteraceae</taxon>
        <taxon>Sulfitobacter</taxon>
    </lineage>
</organism>
<dbReference type="RefSeq" id="WP_067263245.1">
    <property type="nucleotide sequence ID" value="NZ_CP116423.1"/>
</dbReference>
<dbReference type="Proteomes" id="UP001210770">
    <property type="component" value="Chromosome"/>
</dbReference>
<reference evidence="2" key="1">
    <citation type="submission" date="2023-01" db="EMBL/GenBank/DDBJ databases">
        <title>Comparative genomic analysis of cold water coral derived Sulfitobacter faviae: insights into their metabolism and habitat adaptation.</title>
        <authorList>
            <person name="Guo Y."/>
            <person name="Lin S."/>
            <person name="Huang Z."/>
            <person name="Tang K."/>
            <person name="Wang X."/>
        </authorList>
    </citation>
    <scope>NUCLEOTIDE SEQUENCE</scope>
    <source>
        <strain evidence="2">SCSIO W_1865</strain>
    </source>
</reference>
<name>A0AAX3LLJ3_9RHOB</name>
<dbReference type="InterPro" id="IPR018919">
    <property type="entry name" value="DUF2484"/>
</dbReference>
<evidence type="ECO:0000313" key="3">
    <source>
        <dbReference type="Proteomes" id="UP001210770"/>
    </source>
</evidence>
<keyword evidence="1" id="KW-0472">Membrane</keyword>
<accession>A0AAX3LLJ3</accession>
<feature type="transmembrane region" description="Helical" evidence="1">
    <location>
        <begin position="29"/>
        <end position="60"/>
    </location>
</feature>
<evidence type="ECO:0000256" key="1">
    <source>
        <dbReference type="SAM" id="Phobius"/>
    </source>
</evidence>
<protein>
    <submittedName>
        <fullName evidence="2">DUF2484 family protein</fullName>
    </submittedName>
</protein>
<sequence length="83" mass="9350">MTLVWLSILWVFAAVTVAMLPLRSQYLPGVVLLIAAPLLIIAIGVTQSWAYALLALLAFLSMFRNPLRYLWARLRGQKPELPK</sequence>
<proteinExistence type="predicted"/>
<dbReference type="EMBL" id="CP116423">
    <property type="protein sequence ID" value="WCE69397.1"/>
    <property type="molecule type" value="Genomic_DNA"/>
</dbReference>
<dbReference type="AlphaFoldDB" id="A0AAX3LLJ3"/>
<keyword evidence="1" id="KW-0812">Transmembrane</keyword>
<keyword evidence="1" id="KW-1133">Transmembrane helix</keyword>
<evidence type="ECO:0000313" key="2">
    <source>
        <dbReference type="EMBL" id="WCE69397.1"/>
    </source>
</evidence>
<gene>
    <name evidence="2" type="ORF">PL336_11360</name>
</gene>